<comment type="caution">
    <text evidence="2">The sequence shown here is derived from an EMBL/GenBank/DDBJ whole genome shotgun (WGS) entry which is preliminary data.</text>
</comment>
<keyword evidence="3" id="KW-1185">Reference proteome</keyword>
<evidence type="ECO:0000256" key="1">
    <source>
        <dbReference type="SAM" id="MobiDB-lite"/>
    </source>
</evidence>
<dbReference type="Proteomes" id="UP000817854">
    <property type="component" value="Unassembled WGS sequence"/>
</dbReference>
<name>A0ABX0IZK3_9FLAO</name>
<evidence type="ECO:0000313" key="3">
    <source>
        <dbReference type="Proteomes" id="UP000817854"/>
    </source>
</evidence>
<dbReference type="EMBL" id="VEVQ02000020">
    <property type="protein sequence ID" value="NHN27973.1"/>
    <property type="molecule type" value="Genomic_DNA"/>
</dbReference>
<feature type="region of interest" description="Disordered" evidence="1">
    <location>
        <begin position="1"/>
        <end position="25"/>
    </location>
</feature>
<dbReference type="InterPro" id="IPR022385">
    <property type="entry name" value="Rhs_assc_core"/>
</dbReference>
<dbReference type="Gene3D" id="2.180.10.10">
    <property type="entry name" value="RHS repeat-associated core"/>
    <property type="match status" value="1"/>
</dbReference>
<evidence type="ECO:0000313" key="2">
    <source>
        <dbReference type="EMBL" id="NHN27973.1"/>
    </source>
</evidence>
<reference evidence="2" key="1">
    <citation type="submission" date="2019-05" db="EMBL/GenBank/DDBJ databases">
        <authorList>
            <person name="Lianzixin W."/>
        </authorList>
    </citation>
    <scope>NUCLEOTIDE SEQUENCE</scope>
    <source>
        <strain evidence="2">EC11</strain>
    </source>
</reference>
<evidence type="ECO:0008006" key="4">
    <source>
        <dbReference type="Google" id="ProtNLM"/>
    </source>
</evidence>
<organism evidence="2 3">
    <name type="scientific">Flavobacterium jejuense</name>
    <dbReference type="NCBI Taxonomy" id="1544455"/>
    <lineage>
        <taxon>Bacteria</taxon>
        <taxon>Pseudomonadati</taxon>
        <taxon>Bacteroidota</taxon>
        <taxon>Flavobacteriia</taxon>
        <taxon>Flavobacteriales</taxon>
        <taxon>Flavobacteriaceae</taxon>
        <taxon>Flavobacterium</taxon>
    </lineage>
</organism>
<feature type="compositionally biased region" description="Polar residues" evidence="1">
    <location>
        <begin position="1"/>
        <end position="12"/>
    </location>
</feature>
<accession>A0ABX0IZK3</accession>
<dbReference type="NCBIfam" id="TIGR03696">
    <property type="entry name" value="Rhs_assc_core"/>
    <property type="match status" value="1"/>
</dbReference>
<proteinExistence type="predicted"/>
<reference evidence="2" key="2">
    <citation type="submission" date="2020-02" db="EMBL/GenBank/DDBJ databases">
        <title>Flavobacterium profundi sp. nov., isolated from a deep-sea seamount.</title>
        <authorList>
            <person name="Zhang D.-C."/>
        </authorList>
    </citation>
    <scope>NUCLEOTIDE SEQUENCE</scope>
    <source>
        <strain evidence="2">EC11</strain>
    </source>
</reference>
<sequence length="366" mass="39470">MTLPSRTSSSTAYRYGFQGQEKDDELKGEGNSLNYTFRMHDPRVGRFFATDPLTKEYPELTPYQFASNSVIDMIEIEGLEDGWTVNSQGQIGPAALGPITGGYFNSFYDAYSAASLNIQNPSSFYTLKAYARTPSVQIPQAQVRGITFESHQKQYSSHYLAAHDPTMKAVSVGLLGGAFAVGTLEAYGAYTAWFGTTGFAETVTGSGWIPALQSQFSLNAGRTIFIGGGSSYFSQYVGNGFTTDKMDYGDVAISAVFGGNGGLFMRSLTNITVEDVFTINSVSDTALNFSLGKVSSSLNKSISASSGEVFSSSAMGAYMEGISNTMVKTGLSLFKKQIKSLEIKQKEINSVQLNGLNSNKKKNSFN</sequence>
<protein>
    <recommendedName>
        <fullName evidence="4">RHS repeat-associated core domain-containing protein</fullName>
    </recommendedName>
</protein>
<gene>
    <name evidence="2" type="ORF">FIA58_020025</name>
</gene>